<keyword evidence="9" id="KW-1185">Reference proteome</keyword>
<evidence type="ECO:0000256" key="1">
    <source>
        <dbReference type="ARBA" id="ARBA00004651"/>
    </source>
</evidence>
<keyword evidence="4 7" id="KW-0812">Transmembrane</keyword>
<feature type="transmembrane region" description="Helical" evidence="7">
    <location>
        <begin position="207"/>
        <end position="225"/>
    </location>
</feature>
<feature type="transmembrane region" description="Helical" evidence="7">
    <location>
        <begin position="20"/>
        <end position="39"/>
    </location>
</feature>
<comment type="subcellular location">
    <subcellularLocation>
        <location evidence="1">Cell membrane</location>
        <topology evidence="1">Multi-pass membrane protein</topology>
    </subcellularLocation>
</comment>
<name>A0A1S2L8P3_9BACI</name>
<feature type="transmembrane region" description="Helical" evidence="7">
    <location>
        <begin position="59"/>
        <end position="80"/>
    </location>
</feature>
<keyword evidence="3" id="KW-1003">Cell membrane</keyword>
<keyword evidence="5 7" id="KW-1133">Transmembrane helix</keyword>
<accession>A0A1S2L8P3</accession>
<feature type="transmembrane region" description="Helical" evidence="7">
    <location>
        <begin position="237"/>
        <end position="259"/>
    </location>
</feature>
<feature type="transmembrane region" description="Helical" evidence="7">
    <location>
        <begin position="303"/>
        <end position="324"/>
    </location>
</feature>
<evidence type="ECO:0000256" key="6">
    <source>
        <dbReference type="ARBA" id="ARBA00023136"/>
    </source>
</evidence>
<evidence type="ECO:0000256" key="7">
    <source>
        <dbReference type="SAM" id="Phobius"/>
    </source>
</evidence>
<feature type="transmembrane region" description="Helical" evidence="7">
    <location>
        <begin position="172"/>
        <end position="195"/>
    </location>
</feature>
<dbReference type="PANTHER" id="PTHR30106:SF1">
    <property type="entry name" value="UPF0324 MEMBRANE PROTEIN FN0533"/>
    <property type="match status" value="1"/>
</dbReference>
<dbReference type="EMBL" id="MLQQ01000051">
    <property type="protein sequence ID" value="OIJ08716.1"/>
    <property type="molecule type" value="Genomic_DNA"/>
</dbReference>
<evidence type="ECO:0000256" key="5">
    <source>
        <dbReference type="ARBA" id="ARBA00022989"/>
    </source>
</evidence>
<dbReference type="GO" id="GO:0005886">
    <property type="term" value="C:plasma membrane"/>
    <property type="evidence" value="ECO:0007669"/>
    <property type="project" value="UniProtKB-SubCell"/>
</dbReference>
<dbReference type="Proteomes" id="UP000180098">
    <property type="component" value="Unassembled WGS sequence"/>
</dbReference>
<evidence type="ECO:0000256" key="3">
    <source>
        <dbReference type="ARBA" id="ARBA00022475"/>
    </source>
</evidence>
<organism evidence="8 9">
    <name type="scientific">Anaerobacillus arseniciselenatis</name>
    <dbReference type="NCBI Taxonomy" id="85682"/>
    <lineage>
        <taxon>Bacteria</taxon>
        <taxon>Bacillati</taxon>
        <taxon>Bacillota</taxon>
        <taxon>Bacilli</taxon>
        <taxon>Bacillales</taxon>
        <taxon>Bacillaceae</taxon>
        <taxon>Anaerobacillus</taxon>
    </lineage>
</organism>
<feature type="transmembrane region" description="Helical" evidence="7">
    <location>
        <begin position="345"/>
        <end position="363"/>
    </location>
</feature>
<dbReference type="Pfam" id="PF03601">
    <property type="entry name" value="Cons_hypoth698"/>
    <property type="match status" value="1"/>
</dbReference>
<feature type="transmembrane region" description="Helical" evidence="7">
    <location>
        <begin position="408"/>
        <end position="431"/>
    </location>
</feature>
<dbReference type="InterPro" id="IPR018383">
    <property type="entry name" value="UPF0324_pro"/>
</dbReference>
<gene>
    <name evidence="8" type="ORF">BKP35_17470</name>
</gene>
<feature type="transmembrane region" description="Helical" evidence="7">
    <location>
        <begin position="271"/>
        <end position="291"/>
    </location>
</feature>
<protein>
    <recommendedName>
        <fullName evidence="10">Sulfate exporter family transporter</fullName>
    </recommendedName>
</protein>
<evidence type="ECO:0008006" key="10">
    <source>
        <dbReference type="Google" id="ProtNLM"/>
    </source>
</evidence>
<comment type="similarity">
    <text evidence="2">Belongs to the UPF0324 family.</text>
</comment>
<reference evidence="8 9" key="1">
    <citation type="submission" date="2016-10" db="EMBL/GenBank/DDBJ databases">
        <title>Draft genome sequences of four alkaliphilic bacteria belonging to the Anaerobacillus genus.</title>
        <authorList>
            <person name="Bassil N.M."/>
            <person name="Lloyd J.R."/>
        </authorList>
    </citation>
    <scope>NUCLEOTIDE SEQUENCE [LARGE SCALE GENOMIC DNA]</scope>
    <source>
        <strain evidence="8 9">DSM 15340</strain>
    </source>
</reference>
<evidence type="ECO:0000313" key="9">
    <source>
        <dbReference type="Proteomes" id="UP000180098"/>
    </source>
</evidence>
<dbReference type="PANTHER" id="PTHR30106">
    <property type="entry name" value="INNER MEMBRANE PROTEIN YEIH-RELATED"/>
    <property type="match status" value="1"/>
</dbReference>
<proteinExistence type="inferred from homology"/>
<feature type="transmembrane region" description="Helical" evidence="7">
    <location>
        <begin position="149"/>
        <end position="166"/>
    </location>
</feature>
<feature type="transmembrane region" description="Helical" evidence="7">
    <location>
        <begin position="118"/>
        <end position="137"/>
    </location>
</feature>
<dbReference type="AlphaFoldDB" id="A0A1S2L8P3"/>
<evidence type="ECO:0000256" key="2">
    <source>
        <dbReference type="ARBA" id="ARBA00007977"/>
    </source>
</evidence>
<feature type="transmembrane region" description="Helical" evidence="7">
    <location>
        <begin position="378"/>
        <end position="396"/>
    </location>
</feature>
<sequence>MRETAPPPSKKLNLNTEDWWAVWLGFGIISLILLSLFPAPTLPSRWGNDGSFNIISSIPINNIPGVILTGGIALLIFWVAIRFLKTEIKRNFLVAFPVLFGLSILAYVLGQYGPWRHYGFNDVIWALVIGLFISNVLKTPTFLKSALHTELYIKTGLVLLGASILFDRMLALGMLGIGVAWMVTPIVIIVMYLFSQRVLKMNDQKELAVTISSATAVCGVSAAIASGTAAKAKKEEITLAISITLIFTILMMIGMPALVRLFGLDPVVGGAWLGGTIDATGAVVAAGSLLGENAMEVASVIKMVQNILIGFVAVGIALFFVSRANSHQQGSEKKQIKGKEIWDRMPKFILGFIGASLIFSFLIPQQTVETVLPTIDQYRGLFFTLAFVSIGLESNFKELAKGVRGGKPIVLYIVGQLFNIILTLLAAWIFFSGKFFSLPF</sequence>
<keyword evidence="6 7" id="KW-0472">Membrane</keyword>
<comment type="caution">
    <text evidence="8">The sequence shown here is derived from an EMBL/GenBank/DDBJ whole genome shotgun (WGS) entry which is preliminary data.</text>
</comment>
<evidence type="ECO:0000256" key="4">
    <source>
        <dbReference type="ARBA" id="ARBA00022692"/>
    </source>
</evidence>
<evidence type="ECO:0000313" key="8">
    <source>
        <dbReference type="EMBL" id="OIJ08716.1"/>
    </source>
</evidence>
<feature type="transmembrane region" description="Helical" evidence="7">
    <location>
        <begin position="92"/>
        <end position="112"/>
    </location>
</feature>